<reference evidence="1 2" key="3">
    <citation type="journal article" date="2022" name="Microbiol. Spectr.">
        <title>Folding features and dynamics of 3D genome architecture in plant fungal pathogens.</title>
        <authorList>
            <person name="Xia C."/>
        </authorList>
    </citation>
    <scope>NUCLEOTIDE SEQUENCE [LARGE SCALE GENOMIC DNA]</scope>
    <source>
        <strain evidence="1 2">93-210</strain>
    </source>
</reference>
<keyword evidence="2" id="KW-1185">Reference proteome</keyword>
<comment type="caution">
    <text evidence="1">The sequence shown here is derived from an EMBL/GenBank/DDBJ whole genome shotgun (WGS) entry which is preliminary data.</text>
</comment>
<protein>
    <submittedName>
        <fullName evidence="1">Uncharacterized protein</fullName>
    </submittedName>
</protein>
<proteinExistence type="predicted"/>
<dbReference type="EMBL" id="CM045871">
    <property type="protein sequence ID" value="KAI7951829.1"/>
    <property type="molecule type" value="Genomic_DNA"/>
</dbReference>
<gene>
    <name evidence="1" type="ORF">MJO28_007513</name>
</gene>
<organism evidence="1 2">
    <name type="scientific">Puccinia striiformis f. sp. tritici</name>
    <dbReference type="NCBI Taxonomy" id="168172"/>
    <lineage>
        <taxon>Eukaryota</taxon>
        <taxon>Fungi</taxon>
        <taxon>Dikarya</taxon>
        <taxon>Basidiomycota</taxon>
        <taxon>Pucciniomycotina</taxon>
        <taxon>Pucciniomycetes</taxon>
        <taxon>Pucciniales</taxon>
        <taxon>Pucciniaceae</taxon>
        <taxon>Puccinia</taxon>
    </lineage>
</organism>
<dbReference type="Proteomes" id="UP001060170">
    <property type="component" value="Chromosome 7"/>
</dbReference>
<name>A0ACC0EE93_9BASI</name>
<reference evidence="2" key="1">
    <citation type="journal article" date="2018" name="BMC Genomics">
        <title>Genomic insights into host adaptation between the wheat stripe rust pathogen (Puccinia striiformis f. sp. tritici) and the barley stripe rust pathogen (Puccinia striiformis f. sp. hordei).</title>
        <authorList>
            <person name="Xia C."/>
            <person name="Wang M."/>
            <person name="Yin C."/>
            <person name="Cornejo O.E."/>
            <person name="Hulbert S.H."/>
            <person name="Chen X."/>
        </authorList>
    </citation>
    <scope>NUCLEOTIDE SEQUENCE [LARGE SCALE GENOMIC DNA]</scope>
    <source>
        <strain evidence="2">93-210</strain>
    </source>
</reference>
<accession>A0ACC0EE93</accession>
<evidence type="ECO:0000313" key="2">
    <source>
        <dbReference type="Proteomes" id="UP001060170"/>
    </source>
</evidence>
<sequence>MISLFYPGRRNKTHQGEVALAKEAGTARNANSRLSSGMILFPRETTRTDRITNEDQQAREAGAKQNPCNFFLYPDQVESAWSMLFNNLLSINFWVIML</sequence>
<evidence type="ECO:0000313" key="1">
    <source>
        <dbReference type="EMBL" id="KAI7951829.1"/>
    </source>
</evidence>
<reference evidence="2" key="2">
    <citation type="journal article" date="2018" name="Mol. Plant Microbe Interact.">
        <title>Genome sequence resources for the wheat stripe rust pathogen (Puccinia striiformis f. sp. tritici) and the barley stripe rust pathogen (Puccinia striiformis f. sp. hordei).</title>
        <authorList>
            <person name="Xia C."/>
            <person name="Wang M."/>
            <person name="Yin C."/>
            <person name="Cornejo O.E."/>
            <person name="Hulbert S.H."/>
            <person name="Chen X."/>
        </authorList>
    </citation>
    <scope>NUCLEOTIDE SEQUENCE [LARGE SCALE GENOMIC DNA]</scope>
    <source>
        <strain evidence="2">93-210</strain>
    </source>
</reference>